<gene>
    <name evidence="7" type="ORF">C8D88_11656</name>
</gene>
<evidence type="ECO:0000256" key="4">
    <source>
        <dbReference type="ARBA" id="ARBA00023172"/>
    </source>
</evidence>
<evidence type="ECO:0000256" key="2">
    <source>
        <dbReference type="ARBA" id="ARBA00022908"/>
    </source>
</evidence>
<dbReference type="Pfam" id="PF00589">
    <property type="entry name" value="Phage_integrase"/>
    <property type="match status" value="1"/>
</dbReference>
<evidence type="ECO:0000313" key="8">
    <source>
        <dbReference type="Proteomes" id="UP000246005"/>
    </source>
</evidence>
<keyword evidence="2" id="KW-0229">DNA integration</keyword>
<dbReference type="Gene3D" id="1.10.443.10">
    <property type="entry name" value="Intergrase catalytic core"/>
    <property type="match status" value="1"/>
</dbReference>
<name>A0A316HLR4_9PSEU</name>
<protein>
    <submittedName>
        <fullName evidence="7">Integrase</fullName>
    </submittedName>
</protein>
<evidence type="ECO:0000259" key="6">
    <source>
        <dbReference type="PROSITE" id="PS51898"/>
    </source>
</evidence>
<dbReference type="PANTHER" id="PTHR30629:SF2">
    <property type="entry name" value="PROPHAGE INTEGRASE INTS-RELATED"/>
    <property type="match status" value="1"/>
</dbReference>
<dbReference type="InterPro" id="IPR050808">
    <property type="entry name" value="Phage_Integrase"/>
</dbReference>
<comment type="similarity">
    <text evidence="1">Belongs to the 'phage' integrase family.</text>
</comment>
<dbReference type="InterPro" id="IPR013762">
    <property type="entry name" value="Integrase-like_cat_sf"/>
</dbReference>
<feature type="compositionally biased region" description="Basic and acidic residues" evidence="5">
    <location>
        <begin position="54"/>
        <end position="71"/>
    </location>
</feature>
<evidence type="ECO:0000256" key="1">
    <source>
        <dbReference type="ARBA" id="ARBA00008857"/>
    </source>
</evidence>
<reference evidence="7 8" key="1">
    <citation type="submission" date="2018-05" db="EMBL/GenBank/DDBJ databases">
        <title>Genomic Encyclopedia of Type Strains, Phase IV (KMG-IV): sequencing the most valuable type-strain genomes for metagenomic binning, comparative biology and taxonomic classification.</title>
        <authorList>
            <person name="Goeker M."/>
        </authorList>
    </citation>
    <scope>NUCLEOTIDE SEQUENCE [LARGE SCALE GENOMIC DNA]</scope>
    <source>
        <strain evidence="7 8">DSM 45480</strain>
    </source>
</reference>
<dbReference type="GO" id="GO:0003677">
    <property type="term" value="F:DNA binding"/>
    <property type="evidence" value="ECO:0007669"/>
    <property type="project" value="UniProtKB-KW"/>
</dbReference>
<proteinExistence type="inferred from homology"/>
<dbReference type="PROSITE" id="PS51898">
    <property type="entry name" value="TYR_RECOMBINASE"/>
    <property type="match status" value="1"/>
</dbReference>
<dbReference type="GO" id="GO:0015074">
    <property type="term" value="P:DNA integration"/>
    <property type="evidence" value="ECO:0007669"/>
    <property type="project" value="UniProtKB-KW"/>
</dbReference>
<feature type="domain" description="Tyr recombinase" evidence="6">
    <location>
        <begin position="182"/>
        <end position="393"/>
    </location>
</feature>
<organism evidence="7 8">
    <name type="scientific">Lentzea atacamensis</name>
    <dbReference type="NCBI Taxonomy" id="531938"/>
    <lineage>
        <taxon>Bacteria</taxon>
        <taxon>Bacillati</taxon>
        <taxon>Actinomycetota</taxon>
        <taxon>Actinomycetes</taxon>
        <taxon>Pseudonocardiales</taxon>
        <taxon>Pseudonocardiaceae</taxon>
        <taxon>Lentzea</taxon>
    </lineage>
</organism>
<dbReference type="InterPro" id="IPR010998">
    <property type="entry name" value="Integrase_recombinase_N"/>
</dbReference>
<dbReference type="EMBL" id="QGHB01000016">
    <property type="protein sequence ID" value="PWK81645.1"/>
    <property type="molecule type" value="Genomic_DNA"/>
</dbReference>
<dbReference type="SUPFAM" id="SSF56349">
    <property type="entry name" value="DNA breaking-rejoining enzymes"/>
    <property type="match status" value="1"/>
</dbReference>
<evidence type="ECO:0000256" key="3">
    <source>
        <dbReference type="ARBA" id="ARBA00023125"/>
    </source>
</evidence>
<comment type="caution">
    <text evidence="7">The sequence shown here is derived from an EMBL/GenBank/DDBJ whole genome shotgun (WGS) entry which is preliminary data.</text>
</comment>
<dbReference type="GO" id="GO:0006310">
    <property type="term" value="P:DNA recombination"/>
    <property type="evidence" value="ECO:0007669"/>
    <property type="project" value="UniProtKB-KW"/>
</dbReference>
<dbReference type="PANTHER" id="PTHR30629">
    <property type="entry name" value="PROPHAGE INTEGRASE"/>
    <property type="match status" value="1"/>
</dbReference>
<keyword evidence="4" id="KW-0233">DNA recombination</keyword>
<keyword evidence="3" id="KW-0238">DNA-binding</keyword>
<evidence type="ECO:0000313" key="7">
    <source>
        <dbReference type="EMBL" id="PWK81645.1"/>
    </source>
</evidence>
<evidence type="ECO:0000256" key="5">
    <source>
        <dbReference type="SAM" id="MobiDB-lite"/>
    </source>
</evidence>
<dbReference type="InterPro" id="IPR011010">
    <property type="entry name" value="DNA_brk_join_enz"/>
</dbReference>
<sequence length="409" mass="44710">MGRPPLKIGQHGSITVTPDSEGRFRARCRFRDVDGVTRPVERSGHSKQSARSNLLDHLKERRRTSSESDISPETKVKDLVALWIKGLEKKVAAGKRSPGTLRTYMVYVDTIVLKQLGELAIREVTVGRVDAVIQGVLQDKGAGAAKSTRAVISGAMALAARHDAVDSNPTRDADTIDAPDKTPARALTLEEVALVRGKVRYHKKSVARDLPDFFDMLLATGVRIGEVCAITWDALDLTNRTVRIEGVVVRVKGEGLIIKAYPGSKLKHRTLVLPRWAVAMLTGRKLTCVDNPWNAVFTSPKGLLRDPSNTNADLREVLDAEVWDDSNETLLYPPMPWVTSHVLGRKTVLTLMDEAGLPARNAADQAGHAKVSMTQDNYFGRKTLDTGAADVLDATIGPLVKPVRPRSCP</sequence>
<feature type="region of interest" description="Disordered" evidence="5">
    <location>
        <begin position="37"/>
        <end position="71"/>
    </location>
</feature>
<accession>A0A316HLR4</accession>
<dbReference type="Proteomes" id="UP000246005">
    <property type="component" value="Unassembled WGS sequence"/>
</dbReference>
<dbReference type="Gene3D" id="1.10.150.130">
    <property type="match status" value="1"/>
</dbReference>
<dbReference type="InterPro" id="IPR002104">
    <property type="entry name" value="Integrase_catalytic"/>
</dbReference>
<dbReference type="AlphaFoldDB" id="A0A316HLR4"/>